<keyword evidence="1" id="KW-0175">Coiled coil</keyword>
<dbReference type="KEGG" id="foc:113204347"/>
<proteinExistence type="predicted"/>
<dbReference type="PANTHER" id="PTHR33327:SF3">
    <property type="entry name" value="RNA-DIRECTED DNA POLYMERASE"/>
    <property type="match status" value="1"/>
</dbReference>
<evidence type="ECO:0000313" key="5">
    <source>
        <dbReference type="RefSeq" id="XP_026275296.2"/>
    </source>
</evidence>
<feature type="domain" description="DUF7041" evidence="3">
    <location>
        <begin position="59"/>
        <end position="141"/>
    </location>
</feature>
<feature type="region of interest" description="Disordered" evidence="2">
    <location>
        <begin position="247"/>
        <end position="294"/>
    </location>
</feature>
<organism evidence="4 5">
    <name type="scientific">Frankliniella occidentalis</name>
    <name type="common">Western flower thrips</name>
    <name type="synonym">Euthrips occidentalis</name>
    <dbReference type="NCBI Taxonomy" id="133901"/>
    <lineage>
        <taxon>Eukaryota</taxon>
        <taxon>Metazoa</taxon>
        <taxon>Ecdysozoa</taxon>
        <taxon>Arthropoda</taxon>
        <taxon>Hexapoda</taxon>
        <taxon>Insecta</taxon>
        <taxon>Pterygota</taxon>
        <taxon>Neoptera</taxon>
        <taxon>Paraneoptera</taxon>
        <taxon>Thysanoptera</taxon>
        <taxon>Terebrantia</taxon>
        <taxon>Thripoidea</taxon>
        <taxon>Thripidae</taxon>
        <taxon>Frankliniella</taxon>
    </lineage>
</organism>
<feature type="compositionally biased region" description="Basic and acidic residues" evidence="2">
    <location>
        <begin position="269"/>
        <end position="283"/>
    </location>
</feature>
<feature type="compositionally biased region" description="Basic and acidic residues" evidence="2">
    <location>
        <begin position="253"/>
        <end position="262"/>
    </location>
</feature>
<keyword evidence="4" id="KW-1185">Reference proteome</keyword>
<evidence type="ECO:0000256" key="2">
    <source>
        <dbReference type="SAM" id="MobiDB-lite"/>
    </source>
</evidence>
<sequence>MTEPTLAQVKRELEAIKKELHASEEARTAIEKSLIASDAAKAALEAAVGNSAKSVSGKLPAFWADKPSVWFAQAESHFTNFNILQDAKKYHYVVSQLDTATAAEVEDIITGPMGDRTYKNLKDNLISRLSDSEQKRVQKLISDEVMGDRKPSQFLRHLRSLAGSSAAVSDALLSQIWLQRLPATASAILSSHSNLDLNALATMADKIVEVAPAIPSAVLAIKTNPPPPSPDVSVLIFETLQKLPQQIASLVSPRERRDDRQSRSRSQSRFRDNRSASRSRDLSRSAPHSSRGGDSSMCWYHARHGSNAQKCVSPCSFNQGNAPGNQQ</sequence>
<dbReference type="RefSeq" id="XP_026275296.2">
    <property type="nucleotide sequence ID" value="XM_026419511.2"/>
</dbReference>
<dbReference type="InterPro" id="IPR055469">
    <property type="entry name" value="DUF7041"/>
</dbReference>
<dbReference type="AlphaFoldDB" id="A0A6J1S9B7"/>
<accession>A0A6J1S9B7</accession>
<dbReference type="Proteomes" id="UP000504606">
    <property type="component" value="Unplaced"/>
</dbReference>
<reference evidence="5" key="1">
    <citation type="submission" date="2025-08" db="UniProtKB">
        <authorList>
            <consortium name="RefSeq"/>
        </authorList>
    </citation>
    <scope>IDENTIFICATION</scope>
    <source>
        <tissue evidence="5">Whole organism</tissue>
    </source>
</reference>
<dbReference type="GeneID" id="113204347"/>
<evidence type="ECO:0000313" key="4">
    <source>
        <dbReference type="Proteomes" id="UP000504606"/>
    </source>
</evidence>
<gene>
    <name evidence="5" type="primary">LOC113204347</name>
</gene>
<feature type="coiled-coil region" evidence="1">
    <location>
        <begin position="6"/>
        <end position="33"/>
    </location>
</feature>
<name>A0A6J1S9B7_FRAOC</name>
<evidence type="ECO:0000256" key="1">
    <source>
        <dbReference type="SAM" id="Coils"/>
    </source>
</evidence>
<protein>
    <submittedName>
        <fullName evidence="5">Uncharacterized protein LOC113204347</fullName>
    </submittedName>
</protein>
<evidence type="ECO:0000259" key="3">
    <source>
        <dbReference type="Pfam" id="PF23055"/>
    </source>
</evidence>
<dbReference type="Pfam" id="PF23055">
    <property type="entry name" value="DUF7041"/>
    <property type="match status" value="1"/>
</dbReference>
<dbReference type="OrthoDB" id="6260718at2759"/>
<dbReference type="PANTHER" id="PTHR33327">
    <property type="entry name" value="ENDONUCLEASE"/>
    <property type="match status" value="1"/>
</dbReference>